<protein>
    <submittedName>
        <fullName evidence="2">Uncharacterized protein</fullName>
    </submittedName>
</protein>
<evidence type="ECO:0000256" key="1">
    <source>
        <dbReference type="SAM" id="Phobius"/>
    </source>
</evidence>
<comment type="caution">
    <text evidence="2">The sequence shown here is derived from an EMBL/GenBank/DDBJ whole genome shotgun (WGS) entry which is preliminary data.</text>
</comment>
<keyword evidence="1" id="KW-0812">Transmembrane</keyword>
<sequence>MALLILGNGLSNALLTLRGKGGRVGCSSLALGMITSGYFVGFLCDTWMSGR</sequence>
<feature type="transmembrane region" description="Helical" evidence="1">
    <location>
        <begin position="29"/>
        <end position="48"/>
    </location>
</feature>
<dbReference type="EMBL" id="JAMJPJ010000011">
    <property type="protein sequence ID" value="MCL7930073.1"/>
    <property type="molecule type" value="Genomic_DNA"/>
</dbReference>
<accession>A0ABT0SR80</accession>
<proteinExistence type="predicted"/>
<keyword evidence="1" id="KW-1133">Transmembrane helix</keyword>
<evidence type="ECO:0000313" key="2">
    <source>
        <dbReference type="EMBL" id="MCL7930073.1"/>
    </source>
</evidence>
<keyword evidence="3" id="KW-1185">Reference proteome</keyword>
<dbReference type="Proteomes" id="UP001165308">
    <property type="component" value="Unassembled WGS sequence"/>
</dbReference>
<organism evidence="2 3">
    <name type="scientific">Halomonas llamarensis</name>
    <dbReference type="NCBI Taxonomy" id="2945104"/>
    <lineage>
        <taxon>Bacteria</taxon>
        <taxon>Pseudomonadati</taxon>
        <taxon>Pseudomonadota</taxon>
        <taxon>Gammaproteobacteria</taxon>
        <taxon>Oceanospirillales</taxon>
        <taxon>Halomonadaceae</taxon>
        <taxon>Halomonas</taxon>
    </lineage>
</organism>
<name>A0ABT0SR80_9GAMM</name>
<evidence type="ECO:0000313" key="3">
    <source>
        <dbReference type="Proteomes" id="UP001165308"/>
    </source>
</evidence>
<gene>
    <name evidence="2" type="ORF">M8006_08790</name>
</gene>
<keyword evidence="1" id="KW-0472">Membrane</keyword>
<reference evidence="2" key="1">
    <citation type="submission" date="2022-05" db="EMBL/GenBank/DDBJ databases">
        <title>Halomonas geminus sp. nov. and Halomonas llamarensis sp. nov. isolated from high-altitude salars of the Atacama Desert.</title>
        <authorList>
            <person name="Hintersatz C."/>
            <person name="Rojas L.A."/>
            <person name="Wei T.-S."/>
            <person name="Kutschke S."/>
            <person name="Lehmann F."/>
            <person name="Jain R."/>
            <person name="Pollmann K."/>
        </authorList>
    </citation>
    <scope>NUCLEOTIDE SEQUENCE</scope>
    <source>
        <strain evidence="2">ATCHA</strain>
    </source>
</reference>
<dbReference type="RefSeq" id="WP_250081284.1">
    <property type="nucleotide sequence ID" value="NZ_JAMJPJ010000011.1"/>
</dbReference>